<organism evidence="3 4">
    <name type="scientific">Dioscorea cayennensis subsp. rotundata</name>
    <name type="common">White Guinea yam</name>
    <name type="synonym">Dioscorea rotundata</name>
    <dbReference type="NCBI Taxonomy" id="55577"/>
    <lineage>
        <taxon>Eukaryota</taxon>
        <taxon>Viridiplantae</taxon>
        <taxon>Streptophyta</taxon>
        <taxon>Embryophyta</taxon>
        <taxon>Tracheophyta</taxon>
        <taxon>Spermatophyta</taxon>
        <taxon>Magnoliopsida</taxon>
        <taxon>Liliopsida</taxon>
        <taxon>Dioscoreales</taxon>
        <taxon>Dioscoreaceae</taxon>
        <taxon>Dioscorea</taxon>
    </lineage>
</organism>
<evidence type="ECO:0000313" key="3">
    <source>
        <dbReference type="Proteomes" id="UP001515500"/>
    </source>
</evidence>
<dbReference type="AlphaFoldDB" id="A0AB40BTV9"/>
<name>A0AB40BTV9_DIOCR</name>
<feature type="compositionally biased region" description="Basic and acidic residues" evidence="1">
    <location>
        <begin position="86"/>
        <end position="95"/>
    </location>
</feature>
<reference evidence="4" key="1">
    <citation type="submission" date="2025-08" db="UniProtKB">
        <authorList>
            <consortium name="RefSeq"/>
        </authorList>
    </citation>
    <scope>IDENTIFICATION</scope>
</reference>
<dbReference type="RefSeq" id="XP_039130875.1">
    <property type="nucleotide sequence ID" value="XM_039274941.1"/>
</dbReference>
<protein>
    <submittedName>
        <fullName evidence="4">Uncharacterized protein LOC120267261</fullName>
    </submittedName>
</protein>
<proteinExistence type="predicted"/>
<dbReference type="Proteomes" id="UP001515500">
    <property type="component" value="Chromosome 8"/>
</dbReference>
<feature type="domain" description="Putative plant transposon protein" evidence="2">
    <location>
        <begin position="168"/>
        <end position="334"/>
    </location>
</feature>
<evidence type="ECO:0000256" key="1">
    <source>
        <dbReference type="SAM" id="MobiDB-lite"/>
    </source>
</evidence>
<evidence type="ECO:0000259" key="2">
    <source>
        <dbReference type="Pfam" id="PF20167"/>
    </source>
</evidence>
<dbReference type="InterPro" id="IPR046796">
    <property type="entry name" value="Transposase_32_dom"/>
</dbReference>
<dbReference type="GeneID" id="120267261"/>
<dbReference type="Pfam" id="PF20167">
    <property type="entry name" value="Transposase_32"/>
    <property type="match status" value="1"/>
</dbReference>
<feature type="region of interest" description="Disordered" evidence="1">
    <location>
        <begin position="63"/>
        <end position="115"/>
    </location>
</feature>
<gene>
    <name evidence="4" type="primary">LOC120267261</name>
</gene>
<keyword evidence="3" id="KW-1185">Reference proteome</keyword>
<sequence length="351" mass="39570">MRMKRMAYCALAIPQEIAADVYSSDRVVDAGTPSQEMPTCIKDRDDLLRWMCESFLGTYVQRNEEVEQDNSTTVPDEECSENQQARAEDAAREEVTPTQAGEASRGKSTDAPTSVEEEVATILTSNKKFKTVVERGLVVEIIIDEVAFEKYGLAELLKERYLYKSSTFAESYSLSLVQEFYSNLLPSDKGITRVYVRGKWISFTLVFLNKFLEFKSEVKGNYEEGIELNEDVLKDITGGRIESWGEETRLSASTLIAKYNVLFRLGIQNWLPIPHNFSIVKELALLLFAVGTGKKFNLGRQIFQNIVKETNYTSSSTSLGYPAPLSQYLLQHGVQLRKGEAVTVVKKLKIS</sequence>
<accession>A0AB40BTV9</accession>
<evidence type="ECO:0000313" key="4">
    <source>
        <dbReference type="RefSeq" id="XP_039130875.1"/>
    </source>
</evidence>